<reference evidence="17 18" key="1">
    <citation type="submission" date="2022-03" db="EMBL/GenBank/DDBJ databases">
        <authorList>
            <person name="Macdonald S."/>
            <person name="Ahmed S."/>
            <person name="Newling K."/>
        </authorList>
    </citation>
    <scope>NUCLEOTIDE SEQUENCE [LARGE SCALE GENOMIC DNA]</scope>
</reference>
<protein>
    <recommendedName>
        <fullName evidence="6">RBR-type E3 ubiquitin transferase</fullName>
        <ecNumber evidence="6">2.3.2.31</ecNumber>
    </recommendedName>
</protein>
<evidence type="ECO:0000313" key="18">
    <source>
        <dbReference type="Proteomes" id="UP001642260"/>
    </source>
</evidence>
<dbReference type="PROSITE" id="PS51873">
    <property type="entry name" value="TRIAD"/>
    <property type="match status" value="1"/>
</dbReference>
<evidence type="ECO:0000256" key="12">
    <source>
        <dbReference type="ARBA" id="ARBA00022786"/>
    </source>
</evidence>
<dbReference type="InterPro" id="IPR002498">
    <property type="entry name" value="PInositol-4-P-4/5-kinase_core"/>
</dbReference>
<comment type="caution">
    <text evidence="17">The sequence shown here is derived from an EMBL/GenBank/DDBJ whole genome shotgun (WGS) entry which is preliminary data.</text>
</comment>
<dbReference type="AlphaFoldDB" id="A0ABC8JM26"/>
<dbReference type="InterPro" id="IPR013083">
    <property type="entry name" value="Znf_RING/FYVE/PHD"/>
</dbReference>
<dbReference type="InterPro" id="IPR001841">
    <property type="entry name" value="Znf_RING"/>
</dbReference>
<dbReference type="Pfam" id="PF01485">
    <property type="entry name" value="IBR"/>
    <property type="match status" value="1"/>
</dbReference>
<dbReference type="PROSITE" id="PS50089">
    <property type="entry name" value="ZF_RING_2"/>
    <property type="match status" value="1"/>
</dbReference>
<keyword evidence="7" id="KW-0808">Transferase</keyword>
<evidence type="ECO:0000259" key="15">
    <source>
        <dbReference type="PROSITE" id="PS50089"/>
    </source>
</evidence>
<dbReference type="InterPro" id="IPR002867">
    <property type="entry name" value="IBR_dom"/>
</dbReference>
<evidence type="ECO:0000256" key="10">
    <source>
        <dbReference type="ARBA" id="ARBA00022771"/>
    </source>
</evidence>
<name>A0ABC8JM26_ERUVS</name>
<keyword evidence="8" id="KW-0479">Metal-binding</keyword>
<dbReference type="SUPFAM" id="SSF56104">
    <property type="entry name" value="SAICAR synthase-like"/>
    <property type="match status" value="1"/>
</dbReference>
<gene>
    <name evidence="17" type="ORF">ERUC_LOCUS9979</name>
</gene>
<dbReference type="PROSITE" id="PS00518">
    <property type="entry name" value="ZF_RING_1"/>
    <property type="match status" value="1"/>
</dbReference>
<keyword evidence="10 14" id="KW-0863">Zinc-finger</keyword>
<keyword evidence="12" id="KW-0833">Ubl conjugation pathway</keyword>
<evidence type="ECO:0000256" key="9">
    <source>
        <dbReference type="ARBA" id="ARBA00022737"/>
    </source>
</evidence>
<keyword evidence="9" id="KW-0677">Repeat</keyword>
<evidence type="ECO:0000256" key="3">
    <source>
        <dbReference type="ARBA" id="ARBA00003976"/>
    </source>
</evidence>
<dbReference type="SMART" id="SM00330">
    <property type="entry name" value="PIPKc"/>
    <property type="match status" value="1"/>
</dbReference>
<evidence type="ECO:0000256" key="4">
    <source>
        <dbReference type="ARBA" id="ARBA00004906"/>
    </source>
</evidence>
<dbReference type="Proteomes" id="UP001642260">
    <property type="component" value="Unassembled WGS sequence"/>
</dbReference>
<keyword evidence="11" id="KW-0418">Kinase</keyword>
<evidence type="ECO:0000256" key="13">
    <source>
        <dbReference type="ARBA" id="ARBA00022833"/>
    </source>
</evidence>
<dbReference type="PANTHER" id="PTHR11685">
    <property type="entry name" value="RBR FAMILY RING FINGER AND IBR DOMAIN-CONTAINING"/>
    <property type="match status" value="1"/>
</dbReference>
<comment type="catalytic activity">
    <reaction evidence="1">
        <text>[E2 ubiquitin-conjugating enzyme]-S-ubiquitinyl-L-cysteine + [acceptor protein]-L-lysine = [E2 ubiquitin-conjugating enzyme]-L-cysteine + [acceptor protein]-N(6)-ubiquitinyl-L-lysine.</text>
        <dbReference type="EC" id="2.3.2.31"/>
    </reaction>
</comment>
<dbReference type="Pfam" id="PF01504">
    <property type="entry name" value="PIP5K"/>
    <property type="match status" value="1"/>
</dbReference>
<dbReference type="SMART" id="SM00647">
    <property type="entry name" value="IBR"/>
    <property type="match status" value="1"/>
</dbReference>
<comment type="cofactor">
    <cofactor evidence="2">
        <name>Zn(2+)</name>
        <dbReference type="ChEBI" id="CHEBI:29105"/>
    </cofactor>
</comment>
<dbReference type="Gene3D" id="3.30.810.10">
    <property type="entry name" value="2-Layer Sandwich"/>
    <property type="match status" value="1"/>
</dbReference>
<evidence type="ECO:0000259" key="16">
    <source>
        <dbReference type="PROSITE" id="PS51873"/>
    </source>
</evidence>
<evidence type="ECO:0000256" key="7">
    <source>
        <dbReference type="ARBA" id="ARBA00022679"/>
    </source>
</evidence>
<evidence type="ECO:0000256" key="1">
    <source>
        <dbReference type="ARBA" id="ARBA00001798"/>
    </source>
</evidence>
<evidence type="ECO:0000256" key="2">
    <source>
        <dbReference type="ARBA" id="ARBA00001947"/>
    </source>
</evidence>
<dbReference type="GO" id="GO:0061630">
    <property type="term" value="F:ubiquitin protein ligase activity"/>
    <property type="evidence" value="ECO:0007669"/>
    <property type="project" value="UniProtKB-EC"/>
</dbReference>
<feature type="domain" description="RING-type" evidence="16">
    <location>
        <begin position="44"/>
        <end position="218"/>
    </location>
</feature>
<dbReference type="EC" id="2.3.2.31" evidence="6"/>
<evidence type="ECO:0000256" key="8">
    <source>
        <dbReference type="ARBA" id="ARBA00022723"/>
    </source>
</evidence>
<evidence type="ECO:0000256" key="5">
    <source>
        <dbReference type="ARBA" id="ARBA00005884"/>
    </source>
</evidence>
<dbReference type="InterPro" id="IPR027483">
    <property type="entry name" value="PInositol-4-P-4/5-kinase_C_sf"/>
</dbReference>
<dbReference type="GO" id="GO:0016301">
    <property type="term" value="F:kinase activity"/>
    <property type="evidence" value="ECO:0007669"/>
    <property type="project" value="UniProtKB-KW"/>
</dbReference>
<comment type="pathway">
    <text evidence="4">Protein modification; protein ubiquitination.</text>
</comment>
<dbReference type="InterPro" id="IPR044066">
    <property type="entry name" value="TRIAD_supradom"/>
</dbReference>
<comment type="function">
    <text evidence="3">Might act as an E3 ubiquitin-protein ligase, or as part of E3 complex, which accepts ubiquitin from specific E2 ubiquitin-conjugating enzymes and then transfers it to substrates.</text>
</comment>
<dbReference type="EMBL" id="CAKOAT010099599">
    <property type="protein sequence ID" value="CAH8323809.1"/>
    <property type="molecule type" value="Genomic_DNA"/>
</dbReference>
<keyword evidence="18" id="KW-1185">Reference proteome</keyword>
<organism evidence="17 18">
    <name type="scientific">Eruca vesicaria subsp. sativa</name>
    <name type="common">Garden rocket</name>
    <name type="synonym">Eruca sativa</name>
    <dbReference type="NCBI Taxonomy" id="29727"/>
    <lineage>
        <taxon>Eukaryota</taxon>
        <taxon>Viridiplantae</taxon>
        <taxon>Streptophyta</taxon>
        <taxon>Embryophyta</taxon>
        <taxon>Tracheophyta</taxon>
        <taxon>Spermatophyta</taxon>
        <taxon>Magnoliopsida</taxon>
        <taxon>eudicotyledons</taxon>
        <taxon>Gunneridae</taxon>
        <taxon>Pentapetalae</taxon>
        <taxon>rosids</taxon>
        <taxon>malvids</taxon>
        <taxon>Brassicales</taxon>
        <taxon>Brassicaceae</taxon>
        <taxon>Brassiceae</taxon>
        <taxon>Eruca</taxon>
    </lineage>
</organism>
<comment type="similarity">
    <text evidence="5">Belongs to the RBR family. Ariadne subfamily.</text>
</comment>
<evidence type="ECO:0000313" key="17">
    <source>
        <dbReference type="EMBL" id="CAH8323809.1"/>
    </source>
</evidence>
<dbReference type="InterPro" id="IPR031127">
    <property type="entry name" value="E3_UB_ligase_RBR"/>
</dbReference>
<dbReference type="GO" id="GO:0008270">
    <property type="term" value="F:zinc ion binding"/>
    <property type="evidence" value="ECO:0007669"/>
    <property type="project" value="UniProtKB-KW"/>
</dbReference>
<evidence type="ECO:0000256" key="6">
    <source>
        <dbReference type="ARBA" id="ARBA00012251"/>
    </source>
</evidence>
<sequence>MNESFRPSYDANLVKMCKASPRDSTLARDAIASQTKWQHEDGVVVEACRICYEDVPVDEKFTVFGCYHRICFDCIKNDIMHSLRHRGRLICPNVGCKLYCLNPRCSILMSARGLPAVDSALLECLGCGLRFCVNCKMEWHTKLSCAAFRKTKAYTKSGTAVFDDAARELGLKKCSKHMPCTFCKYEFCYTCGNEWKNKKPTCKCAPKDIDLDFCFYVDPLVRKRIIRQTNLDCELLEEHDIMDYSLLVGLQAKDSSSQGSVNGVNPVYGSFTPPCKHKLHQTWTWTIMQTFEFCVL</sequence>
<evidence type="ECO:0000256" key="14">
    <source>
        <dbReference type="PROSITE-ProRule" id="PRU00175"/>
    </source>
</evidence>
<keyword evidence="13" id="KW-0862">Zinc</keyword>
<dbReference type="InterPro" id="IPR017907">
    <property type="entry name" value="Znf_RING_CS"/>
</dbReference>
<feature type="domain" description="RING-type" evidence="15">
    <location>
        <begin position="48"/>
        <end position="92"/>
    </location>
</feature>
<dbReference type="GO" id="GO:0005524">
    <property type="term" value="F:ATP binding"/>
    <property type="evidence" value="ECO:0007669"/>
    <property type="project" value="UniProtKB-KW"/>
</dbReference>
<evidence type="ECO:0000256" key="11">
    <source>
        <dbReference type="ARBA" id="ARBA00022777"/>
    </source>
</evidence>
<proteinExistence type="inferred from homology"/>
<dbReference type="SUPFAM" id="SSF57850">
    <property type="entry name" value="RING/U-box"/>
    <property type="match status" value="3"/>
</dbReference>
<dbReference type="Gene3D" id="3.30.40.10">
    <property type="entry name" value="Zinc/RING finger domain, C3HC4 (zinc finger)"/>
    <property type="match status" value="1"/>
</dbReference>
<accession>A0ABC8JM26</accession>